<dbReference type="Proteomes" id="UP001198163">
    <property type="component" value="Unassembled WGS sequence"/>
</dbReference>
<dbReference type="GO" id="GO:0032259">
    <property type="term" value="P:methylation"/>
    <property type="evidence" value="ECO:0007669"/>
    <property type="project" value="UniProtKB-KW"/>
</dbReference>
<feature type="domain" description="Ribosomal RNA methyltransferase FtsJ" evidence="1">
    <location>
        <begin position="158"/>
        <end position="258"/>
    </location>
</feature>
<evidence type="ECO:0000259" key="1">
    <source>
        <dbReference type="Pfam" id="PF01728"/>
    </source>
</evidence>
<dbReference type="InterPro" id="IPR029063">
    <property type="entry name" value="SAM-dependent_MTases_sf"/>
</dbReference>
<reference evidence="2" key="1">
    <citation type="submission" date="2021-08" db="EMBL/GenBank/DDBJ databases">
        <title>Comparative analyses of Brucepasteria parasyntrophica and Teretinema zuelzerae.</title>
        <authorList>
            <person name="Song Y."/>
            <person name="Brune A."/>
        </authorList>
    </citation>
    <scope>NUCLEOTIDE SEQUENCE</scope>
    <source>
        <strain evidence="2">DSM 1903</strain>
    </source>
</reference>
<proteinExistence type="predicted"/>
<dbReference type="InterPro" id="IPR002877">
    <property type="entry name" value="RNA_MeTrfase_FtsJ_dom"/>
</dbReference>
<dbReference type="PANTHER" id="PTHR37524:SF2">
    <property type="entry name" value="RIBOSOMAL RNA METHYLTRANSFERASE FTSJ DOMAIN-CONTAINING PROTEIN"/>
    <property type="match status" value="1"/>
</dbReference>
<protein>
    <submittedName>
        <fullName evidence="2">SAM-dependent methyltransferase</fullName>
    </submittedName>
</protein>
<dbReference type="RefSeq" id="WP_230757177.1">
    <property type="nucleotide sequence ID" value="NZ_JAINWA010000003.1"/>
</dbReference>
<evidence type="ECO:0000313" key="2">
    <source>
        <dbReference type="EMBL" id="MCD1655639.1"/>
    </source>
</evidence>
<gene>
    <name evidence="2" type="ORF">K7J14_13145</name>
</gene>
<dbReference type="GO" id="GO:0008168">
    <property type="term" value="F:methyltransferase activity"/>
    <property type="evidence" value="ECO:0007669"/>
    <property type="project" value="UniProtKB-KW"/>
</dbReference>
<dbReference type="PANTHER" id="PTHR37524">
    <property type="entry name" value="RIBOSOMAL RNA LARGE SUBUNIT METHYLTRANSFERASE M"/>
    <property type="match status" value="1"/>
</dbReference>
<keyword evidence="3" id="KW-1185">Reference proteome</keyword>
<dbReference type="SUPFAM" id="SSF53335">
    <property type="entry name" value="S-adenosyl-L-methionine-dependent methyltransferases"/>
    <property type="match status" value="1"/>
</dbReference>
<dbReference type="EMBL" id="JAINWA010000003">
    <property type="protein sequence ID" value="MCD1655639.1"/>
    <property type="molecule type" value="Genomic_DNA"/>
</dbReference>
<evidence type="ECO:0000313" key="3">
    <source>
        <dbReference type="Proteomes" id="UP001198163"/>
    </source>
</evidence>
<comment type="caution">
    <text evidence="2">The sequence shown here is derived from an EMBL/GenBank/DDBJ whole genome shotgun (WGS) entry which is preliminary data.</text>
</comment>
<dbReference type="Gene3D" id="3.40.50.150">
    <property type="entry name" value="Vaccinia Virus protein VP39"/>
    <property type="match status" value="1"/>
</dbReference>
<sequence length="323" mass="36402">MSVDYLPGKAWLAVSDWRDNLFDELSINPNNPPSTVRIAGDLVYREGPAPQAWWHRTRLEKPFIATFSSIKEASDILRGIQRNWAHEPVACFRRARLIEEKLPFVQDKPRAFPYSVPASPMGVWSLLDEHTLFASAETSSPFPRGILRFEEDHVNPPSRAYLKMYEALAWVDKLSADRGIPEGSRLPGTGSKCIDAGACPGGWTWALDRLGAEITAIDRSELDPRLMAKPNITFIKHDAFTLKPADYGQQDWVCSDVICYPPRLLEWVNEWLDSGLCGNFICTIKMQGKADHETTLAFSRIPGSAIVHLTANKNELTWIRLKP</sequence>
<accession>A0AAE3ELL0</accession>
<keyword evidence="2" id="KW-0489">Methyltransferase</keyword>
<dbReference type="AlphaFoldDB" id="A0AAE3ELL0"/>
<keyword evidence="2" id="KW-0808">Transferase</keyword>
<dbReference type="Pfam" id="PF01728">
    <property type="entry name" value="FtsJ"/>
    <property type="match status" value="1"/>
</dbReference>
<name>A0AAE3ELL0_9SPIR</name>
<organism evidence="2 3">
    <name type="scientific">Teretinema zuelzerae</name>
    <dbReference type="NCBI Taxonomy" id="156"/>
    <lineage>
        <taxon>Bacteria</taxon>
        <taxon>Pseudomonadati</taxon>
        <taxon>Spirochaetota</taxon>
        <taxon>Spirochaetia</taxon>
        <taxon>Spirochaetales</taxon>
        <taxon>Treponemataceae</taxon>
        <taxon>Teretinema</taxon>
    </lineage>
</organism>